<name>A0ABW6KFB3_9BACI</name>
<dbReference type="RefSeq" id="WP_389362952.1">
    <property type="nucleotide sequence ID" value="NZ_JBIACK010000012.1"/>
</dbReference>
<protein>
    <submittedName>
        <fullName evidence="2">Helix-turn-helix domain-containing protein</fullName>
    </submittedName>
</protein>
<dbReference type="InterPro" id="IPR041657">
    <property type="entry name" value="HTH_17"/>
</dbReference>
<reference evidence="2 3" key="1">
    <citation type="submission" date="2024-08" db="EMBL/GenBank/DDBJ databases">
        <title>Two novel Cytobacillus novel species.</title>
        <authorList>
            <person name="Liu G."/>
        </authorList>
    </citation>
    <scope>NUCLEOTIDE SEQUENCE [LARGE SCALE GENOMIC DNA]</scope>
    <source>
        <strain evidence="2 3">FJAT-54145</strain>
    </source>
</reference>
<proteinExistence type="predicted"/>
<evidence type="ECO:0000313" key="2">
    <source>
        <dbReference type="EMBL" id="MFE8702889.1"/>
    </source>
</evidence>
<accession>A0ABW6KFB3</accession>
<comment type="caution">
    <text evidence="2">The sequence shown here is derived from an EMBL/GenBank/DDBJ whole genome shotgun (WGS) entry which is preliminary data.</text>
</comment>
<dbReference type="Pfam" id="PF12728">
    <property type="entry name" value="HTH_17"/>
    <property type="match status" value="1"/>
</dbReference>
<keyword evidence="3" id="KW-1185">Reference proteome</keyword>
<gene>
    <name evidence="2" type="ORF">ACFYKX_19980</name>
</gene>
<dbReference type="EMBL" id="JBIACK010000012">
    <property type="protein sequence ID" value="MFE8702889.1"/>
    <property type="molecule type" value="Genomic_DNA"/>
</dbReference>
<dbReference type="Proteomes" id="UP001601059">
    <property type="component" value="Unassembled WGS sequence"/>
</dbReference>
<sequence length="250" mass="29781">MPKQSNIFSFESLFERILTEEISNLLDNFSNNQNLNNNKYLTLKELSVSTGIGTYTLRQLTYSRAMPHRRVRSRLIFDENEVTGTITNYKNYGWNDPDKNWDVKTVQSEIDNLRKTKESPLMIDEILRKIIREELTNFSNELKNVNKKDKENFYGRTVLTIKEAANHFRTSPNTIYSLIKEEGMPHFKIQSRFYIVLEEAEAYLWRETAKSYATEGNIYWQRILQRLDWEEKERNLAFENALKRLEHGKF</sequence>
<evidence type="ECO:0000313" key="3">
    <source>
        <dbReference type="Proteomes" id="UP001601059"/>
    </source>
</evidence>
<evidence type="ECO:0000259" key="1">
    <source>
        <dbReference type="Pfam" id="PF12728"/>
    </source>
</evidence>
<feature type="domain" description="Helix-turn-helix" evidence="1">
    <location>
        <begin position="158"/>
        <end position="206"/>
    </location>
</feature>
<organism evidence="2 3">
    <name type="scientific">Cytobacillus spartinae</name>
    <dbReference type="NCBI Taxonomy" id="3299023"/>
    <lineage>
        <taxon>Bacteria</taxon>
        <taxon>Bacillati</taxon>
        <taxon>Bacillota</taxon>
        <taxon>Bacilli</taxon>
        <taxon>Bacillales</taxon>
        <taxon>Bacillaceae</taxon>
        <taxon>Cytobacillus</taxon>
    </lineage>
</organism>